<evidence type="ECO:0000313" key="1">
    <source>
        <dbReference type="EMBL" id="GBM29017.1"/>
    </source>
</evidence>
<keyword evidence="2" id="KW-1185">Reference proteome</keyword>
<name>A0A4Y2EKE9_ARAVE</name>
<protein>
    <submittedName>
        <fullName evidence="1">Uncharacterized protein</fullName>
    </submittedName>
</protein>
<comment type="caution">
    <text evidence="1">The sequence shown here is derived from an EMBL/GenBank/DDBJ whole genome shotgun (WGS) entry which is preliminary data.</text>
</comment>
<gene>
    <name evidence="1" type="ORF">AVEN_66421_1</name>
</gene>
<organism evidence="1 2">
    <name type="scientific">Araneus ventricosus</name>
    <name type="common">Orbweaver spider</name>
    <name type="synonym">Epeira ventricosa</name>
    <dbReference type="NCBI Taxonomy" id="182803"/>
    <lineage>
        <taxon>Eukaryota</taxon>
        <taxon>Metazoa</taxon>
        <taxon>Ecdysozoa</taxon>
        <taxon>Arthropoda</taxon>
        <taxon>Chelicerata</taxon>
        <taxon>Arachnida</taxon>
        <taxon>Araneae</taxon>
        <taxon>Araneomorphae</taxon>
        <taxon>Entelegynae</taxon>
        <taxon>Araneoidea</taxon>
        <taxon>Araneidae</taxon>
        <taxon>Araneus</taxon>
    </lineage>
</organism>
<sequence>MSVCEHDYSNIIRARGMKFGSIVKVSFTPERTPNIRILKRNDRTRVRPRGTNPLKGTNPFLVKDSDSPFGLDFGYPVRIRTPRSDWDPDSPCGFDLGLPVPIRTPRSRVNDRYFGWEGERDRERMLLLQAEGVLSVRSPCFVSADKFLRGSRGEDAKTWLI</sequence>
<dbReference type="Proteomes" id="UP000499080">
    <property type="component" value="Unassembled WGS sequence"/>
</dbReference>
<dbReference type="AlphaFoldDB" id="A0A4Y2EKE9"/>
<proteinExistence type="predicted"/>
<accession>A0A4Y2EKE9</accession>
<reference evidence="1 2" key="1">
    <citation type="journal article" date="2019" name="Sci. Rep.">
        <title>Orb-weaving spider Araneus ventricosus genome elucidates the spidroin gene catalogue.</title>
        <authorList>
            <person name="Kono N."/>
            <person name="Nakamura H."/>
            <person name="Ohtoshi R."/>
            <person name="Moran D.A.P."/>
            <person name="Shinohara A."/>
            <person name="Yoshida Y."/>
            <person name="Fujiwara M."/>
            <person name="Mori M."/>
            <person name="Tomita M."/>
            <person name="Arakawa K."/>
        </authorList>
    </citation>
    <scope>NUCLEOTIDE SEQUENCE [LARGE SCALE GENOMIC DNA]</scope>
</reference>
<evidence type="ECO:0000313" key="2">
    <source>
        <dbReference type="Proteomes" id="UP000499080"/>
    </source>
</evidence>
<dbReference type="EMBL" id="BGPR01000625">
    <property type="protein sequence ID" value="GBM29017.1"/>
    <property type="molecule type" value="Genomic_DNA"/>
</dbReference>